<comment type="caution">
    <text evidence="1">The sequence shown here is derived from an EMBL/GenBank/DDBJ whole genome shotgun (WGS) entry which is preliminary data.</text>
</comment>
<dbReference type="Proteomes" id="UP001278500">
    <property type="component" value="Unassembled WGS sequence"/>
</dbReference>
<dbReference type="RefSeq" id="XP_062679714.1">
    <property type="nucleotide sequence ID" value="XM_062825697.1"/>
</dbReference>
<dbReference type="GeneID" id="87862851"/>
<accession>A0AAE0MQE9</accession>
<name>A0AAE0MQE9_9PEZI</name>
<dbReference type="EMBL" id="JAUEPP010000006">
    <property type="protein sequence ID" value="KAK3340772.1"/>
    <property type="molecule type" value="Genomic_DNA"/>
</dbReference>
<proteinExistence type="predicted"/>
<reference evidence="1" key="2">
    <citation type="submission" date="2023-06" db="EMBL/GenBank/DDBJ databases">
        <authorList>
            <consortium name="Lawrence Berkeley National Laboratory"/>
            <person name="Haridas S."/>
            <person name="Hensen N."/>
            <person name="Bonometti L."/>
            <person name="Westerberg I."/>
            <person name="Brannstrom I.O."/>
            <person name="Guillou S."/>
            <person name="Cros-Aarteil S."/>
            <person name="Calhoun S."/>
            <person name="Kuo A."/>
            <person name="Mondo S."/>
            <person name="Pangilinan J."/>
            <person name="Riley R."/>
            <person name="Labutti K."/>
            <person name="Andreopoulos B."/>
            <person name="Lipzen A."/>
            <person name="Chen C."/>
            <person name="Yanf M."/>
            <person name="Daum C."/>
            <person name="Ng V."/>
            <person name="Clum A."/>
            <person name="Steindorff A."/>
            <person name="Ohm R."/>
            <person name="Martin F."/>
            <person name="Silar P."/>
            <person name="Natvig D."/>
            <person name="Lalanne C."/>
            <person name="Gautier V."/>
            <person name="Ament-Velasquez S.L."/>
            <person name="Kruys A."/>
            <person name="Hutchinson M.I."/>
            <person name="Powell A.J."/>
            <person name="Barry K."/>
            <person name="Miller A.N."/>
            <person name="Grigoriev I.V."/>
            <person name="Debuchy R."/>
            <person name="Gladieux P."/>
            <person name="Thoren M.H."/>
            <person name="Johannesson H."/>
        </authorList>
    </citation>
    <scope>NUCLEOTIDE SEQUENCE</scope>
    <source>
        <strain evidence="1">CBS 560.94</strain>
    </source>
</reference>
<keyword evidence="2" id="KW-1185">Reference proteome</keyword>
<organism evidence="1 2">
    <name type="scientific">Neurospora tetraspora</name>
    <dbReference type="NCBI Taxonomy" id="94610"/>
    <lineage>
        <taxon>Eukaryota</taxon>
        <taxon>Fungi</taxon>
        <taxon>Dikarya</taxon>
        <taxon>Ascomycota</taxon>
        <taxon>Pezizomycotina</taxon>
        <taxon>Sordariomycetes</taxon>
        <taxon>Sordariomycetidae</taxon>
        <taxon>Sordariales</taxon>
        <taxon>Sordariaceae</taxon>
        <taxon>Neurospora</taxon>
    </lineage>
</organism>
<sequence length="115" mass="13111">MLNSGDRHHHHYTTLHYLELSRLRSVLPRTAQQQDRRSEQYPILVYLSAVTVTIFSIPITPEPESFITVTLACEDDGATSTSIKRIDQNHQGIYYTPQLAHRASIQKPQTSIPDP</sequence>
<reference evidence="1" key="1">
    <citation type="journal article" date="2023" name="Mol. Phylogenet. Evol.">
        <title>Genome-scale phylogeny and comparative genomics of the fungal order Sordariales.</title>
        <authorList>
            <person name="Hensen N."/>
            <person name="Bonometti L."/>
            <person name="Westerberg I."/>
            <person name="Brannstrom I.O."/>
            <person name="Guillou S."/>
            <person name="Cros-Aarteil S."/>
            <person name="Calhoun S."/>
            <person name="Haridas S."/>
            <person name="Kuo A."/>
            <person name="Mondo S."/>
            <person name="Pangilinan J."/>
            <person name="Riley R."/>
            <person name="LaButti K."/>
            <person name="Andreopoulos B."/>
            <person name="Lipzen A."/>
            <person name="Chen C."/>
            <person name="Yan M."/>
            <person name="Daum C."/>
            <person name="Ng V."/>
            <person name="Clum A."/>
            <person name="Steindorff A."/>
            <person name="Ohm R.A."/>
            <person name="Martin F."/>
            <person name="Silar P."/>
            <person name="Natvig D.O."/>
            <person name="Lalanne C."/>
            <person name="Gautier V."/>
            <person name="Ament-Velasquez S.L."/>
            <person name="Kruys A."/>
            <person name="Hutchinson M.I."/>
            <person name="Powell A.J."/>
            <person name="Barry K."/>
            <person name="Miller A.N."/>
            <person name="Grigoriev I.V."/>
            <person name="Debuchy R."/>
            <person name="Gladieux P."/>
            <person name="Hiltunen Thoren M."/>
            <person name="Johannesson H."/>
        </authorList>
    </citation>
    <scope>NUCLEOTIDE SEQUENCE</scope>
    <source>
        <strain evidence="1">CBS 560.94</strain>
    </source>
</reference>
<gene>
    <name evidence="1" type="ORF">B0H65DRAFT_444731</name>
</gene>
<dbReference type="AlphaFoldDB" id="A0AAE0MQE9"/>
<evidence type="ECO:0000313" key="1">
    <source>
        <dbReference type="EMBL" id="KAK3340772.1"/>
    </source>
</evidence>
<protein>
    <submittedName>
        <fullName evidence="1">Uncharacterized protein</fullName>
    </submittedName>
</protein>
<evidence type="ECO:0000313" key="2">
    <source>
        <dbReference type="Proteomes" id="UP001278500"/>
    </source>
</evidence>